<proteinExistence type="predicted"/>
<keyword evidence="2" id="KW-1185">Reference proteome</keyword>
<sequence length="66" mass="6851">MPLASLLLSVASNARPITGPWPQAFPAKDLCSNCGLCRSATGVTSVTEACAFIGDGMARAERLEEP</sequence>
<dbReference type="KEGG" id="ehx:EMIHUDRAFT_256763"/>
<evidence type="ECO:0008006" key="3">
    <source>
        <dbReference type="Google" id="ProtNLM"/>
    </source>
</evidence>
<name>A0A0D3IR11_EMIH1</name>
<dbReference type="PaxDb" id="2903-EOD13696"/>
<organism evidence="1 2">
    <name type="scientific">Emiliania huxleyi (strain CCMP1516)</name>
    <dbReference type="NCBI Taxonomy" id="280463"/>
    <lineage>
        <taxon>Eukaryota</taxon>
        <taxon>Haptista</taxon>
        <taxon>Haptophyta</taxon>
        <taxon>Prymnesiophyceae</taxon>
        <taxon>Isochrysidales</taxon>
        <taxon>Noelaerhabdaceae</taxon>
        <taxon>Emiliania</taxon>
    </lineage>
</organism>
<reference evidence="2" key="1">
    <citation type="journal article" date="2013" name="Nature">
        <title>Pan genome of the phytoplankton Emiliania underpins its global distribution.</title>
        <authorList>
            <person name="Read B.A."/>
            <person name="Kegel J."/>
            <person name="Klute M.J."/>
            <person name="Kuo A."/>
            <person name="Lefebvre S.C."/>
            <person name="Maumus F."/>
            <person name="Mayer C."/>
            <person name="Miller J."/>
            <person name="Monier A."/>
            <person name="Salamov A."/>
            <person name="Young J."/>
            <person name="Aguilar M."/>
            <person name="Claverie J.M."/>
            <person name="Frickenhaus S."/>
            <person name="Gonzalez K."/>
            <person name="Herman E.K."/>
            <person name="Lin Y.C."/>
            <person name="Napier J."/>
            <person name="Ogata H."/>
            <person name="Sarno A.F."/>
            <person name="Shmutz J."/>
            <person name="Schroeder D."/>
            <person name="de Vargas C."/>
            <person name="Verret F."/>
            <person name="von Dassow P."/>
            <person name="Valentin K."/>
            <person name="Van de Peer Y."/>
            <person name="Wheeler G."/>
            <person name="Dacks J.B."/>
            <person name="Delwiche C.F."/>
            <person name="Dyhrman S.T."/>
            <person name="Glockner G."/>
            <person name="John U."/>
            <person name="Richards T."/>
            <person name="Worden A.Z."/>
            <person name="Zhang X."/>
            <person name="Grigoriev I.V."/>
            <person name="Allen A.E."/>
            <person name="Bidle K."/>
            <person name="Borodovsky M."/>
            <person name="Bowler C."/>
            <person name="Brownlee C."/>
            <person name="Cock J.M."/>
            <person name="Elias M."/>
            <person name="Gladyshev V.N."/>
            <person name="Groth M."/>
            <person name="Guda C."/>
            <person name="Hadaegh A."/>
            <person name="Iglesias-Rodriguez M.D."/>
            <person name="Jenkins J."/>
            <person name="Jones B.M."/>
            <person name="Lawson T."/>
            <person name="Leese F."/>
            <person name="Lindquist E."/>
            <person name="Lobanov A."/>
            <person name="Lomsadze A."/>
            <person name="Malik S.B."/>
            <person name="Marsh M.E."/>
            <person name="Mackinder L."/>
            <person name="Mock T."/>
            <person name="Mueller-Roeber B."/>
            <person name="Pagarete A."/>
            <person name="Parker M."/>
            <person name="Probert I."/>
            <person name="Quesneville H."/>
            <person name="Raines C."/>
            <person name="Rensing S.A."/>
            <person name="Riano-Pachon D.M."/>
            <person name="Richier S."/>
            <person name="Rokitta S."/>
            <person name="Shiraiwa Y."/>
            <person name="Soanes D.M."/>
            <person name="van der Giezen M."/>
            <person name="Wahlund T.M."/>
            <person name="Williams B."/>
            <person name="Wilson W."/>
            <person name="Wolfe G."/>
            <person name="Wurch L.L."/>
        </authorList>
    </citation>
    <scope>NUCLEOTIDE SEQUENCE</scope>
</reference>
<evidence type="ECO:0000313" key="1">
    <source>
        <dbReference type="EnsemblProtists" id="EOD13696"/>
    </source>
</evidence>
<protein>
    <recommendedName>
        <fullName evidence="3">4Fe-4S ferredoxin-type domain-containing protein</fullName>
    </recommendedName>
</protein>
<evidence type="ECO:0000313" key="2">
    <source>
        <dbReference type="Proteomes" id="UP000013827"/>
    </source>
</evidence>
<dbReference type="AlphaFoldDB" id="A0A0D3IR11"/>
<dbReference type="EnsemblProtists" id="EOD13696">
    <property type="protein sequence ID" value="EOD13696"/>
    <property type="gene ID" value="EMIHUDRAFT_256763"/>
</dbReference>
<dbReference type="RefSeq" id="XP_005766125.1">
    <property type="nucleotide sequence ID" value="XM_005766068.1"/>
</dbReference>
<reference evidence="1" key="2">
    <citation type="submission" date="2024-10" db="UniProtKB">
        <authorList>
            <consortium name="EnsemblProtists"/>
        </authorList>
    </citation>
    <scope>IDENTIFICATION</scope>
</reference>
<dbReference type="GeneID" id="17259847"/>
<accession>A0A0D3IR11</accession>
<dbReference type="HOGENOM" id="CLU_2839104_0_0_1"/>
<dbReference type="Proteomes" id="UP000013827">
    <property type="component" value="Unassembled WGS sequence"/>
</dbReference>